<dbReference type="AlphaFoldDB" id="A0A0D0D2A4"/>
<evidence type="ECO:0000313" key="2">
    <source>
        <dbReference type="EMBL" id="KIK90632.1"/>
    </source>
</evidence>
<dbReference type="EMBL" id="KN825491">
    <property type="protein sequence ID" value="KIK90632.1"/>
    <property type="molecule type" value="Genomic_DNA"/>
</dbReference>
<accession>A0A0D0D2A4</accession>
<keyword evidence="3" id="KW-1185">Reference proteome</keyword>
<dbReference type="Proteomes" id="UP000054538">
    <property type="component" value="Unassembled WGS sequence"/>
</dbReference>
<gene>
    <name evidence="2" type="ORF">PAXRUDRAFT_151492</name>
</gene>
<dbReference type="OrthoDB" id="10603446at2759"/>
<evidence type="ECO:0000256" key="1">
    <source>
        <dbReference type="SAM" id="SignalP"/>
    </source>
</evidence>
<reference evidence="2 3" key="1">
    <citation type="submission" date="2014-04" db="EMBL/GenBank/DDBJ databases">
        <authorList>
            <consortium name="DOE Joint Genome Institute"/>
            <person name="Kuo A."/>
            <person name="Kohler A."/>
            <person name="Jargeat P."/>
            <person name="Nagy L.G."/>
            <person name="Floudas D."/>
            <person name="Copeland A."/>
            <person name="Barry K.W."/>
            <person name="Cichocki N."/>
            <person name="Veneault-Fourrey C."/>
            <person name="LaButti K."/>
            <person name="Lindquist E.A."/>
            <person name="Lipzen A."/>
            <person name="Lundell T."/>
            <person name="Morin E."/>
            <person name="Murat C."/>
            <person name="Sun H."/>
            <person name="Tunlid A."/>
            <person name="Henrissat B."/>
            <person name="Grigoriev I.V."/>
            <person name="Hibbett D.S."/>
            <person name="Martin F."/>
            <person name="Nordberg H.P."/>
            <person name="Cantor M.N."/>
            <person name="Hua S.X."/>
        </authorList>
    </citation>
    <scope>NUCLEOTIDE SEQUENCE [LARGE SCALE GENOMIC DNA]</scope>
    <source>
        <strain evidence="2 3">Ve08.2h10</strain>
    </source>
</reference>
<feature type="signal peptide" evidence="1">
    <location>
        <begin position="1"/>
        <end position="21"/>
    </location>
</feature>
<sequence>MLLLTEATLFFFNLACDLIRALNANNSLVCQVRDWATIVNLSRSSSILSDISSNSTLPTASMQLSHSVSTKATTASYCGPPPSIVPNLDKELMGGFGNDKEENDADPERATALLLSMKIGKLSTQGIIKVSLNSLSDGLRVGDNLKIKTPTLKWKEPELDYTPSSEVKFGEGGWSMGMKWYMR</sequence>
<dbReference type="InParanoid" id="A0A0D0D2A4"/>
<protein>
    <submittedName>
        <fullName evidence="2">Uncharacterized protein</fullName>
    </submittedName>
</protein>
<reference evidence="3" key="2">
    <citation type="submission" date="2015-01" db="EMBL/GenBank/DDBJ databases">
        <title>Evolutionary Origins and Diversification of the Mycorrhizal Mutualists.</title>
        <authorList>
            <consortium name="DOE Joint Genome Institute"/>
            <consortium name="Mycorrhizal Genomics Consortium"/>
            <person name="Kohler A."/>
            <person name="Kuo A."/>
            <person name="Nagy L.G."/>
            <person name="Floudas D."/>
            <person name="Copeland A."/>
            <person name="Barry K.W."/>
            <person name="Cichocki N."/>
            <person name="Veneault-Fourrey C."/>
            <person name="LaButti K."/>
            <person name="Lindquist E.A."/>
            <person name="Lipzen A."/>
            <person name="Lundell T."/>
            <person name="Morin E."/>
            <person name="Murat C."/>
            <person name="Riley R."/>
            <person name="Ohm R."/>
            <person name="Sun H."/>
            <person name="Tunlid A."/>
            <person name="Henrissat B."/>
            <person name="Grigoriev I.V."/>
            <person name="Hibbett D.S."/>
            <person name="Martin F."/>
        </authorList>
    </citation>
    <scope>NUCLEOTIDE SEQUENCE [LARGE SCALE GENOMIC DNA]</scope>
    <source>
        <strain evidence="3">Ve08.2h10</strain>
    </source>
</reference>
<feature type="chain" id="PRO_5002225598" evidence="1">
    <location>
        <begin position="22"/>
        <end position="183"/>
    </location>
</feature>
<dbReference type="HOGENOM" id="CLU_1475616_0_0_1"/>
<name>A0A0D0D2A4_9AGAM</name>
<organism evidence="2 3">
    <name type="scientific">Paxillus rubicundulus Ve08.2h10</name>
    <dbReference type="NCBI Taxonomy" id="930991"/>
    <lineage>
        <taxon>Eukaryota</taxon>
        <taxon>Fungi</taxon>
        <taxon>Dikarya</taxon>
        <taxon>Basidiomycota</taxon>
        <taxon>Agaricomycotina</taxon>
        <taxon>Agaricomycetes</taxon>
        <taxon>Agaricomycetidae</taxon>
        <taxon>Boletales</taxon>
        <taxon>Paxilineae</taxon>
        <taxon>Paxillaceae</taxon>
        <taxon>Paxillus</taxon>
    </lineage>
</organism>
<evidence type="ECO:0000313" key="3">
    <source>
        <dbReference type="Proteomes" id="UP000054538"/>
    </source>
</evidence>
<keyword evidence="1" id="KW-0732">Signal</keyword>
<proteinExistence type="predicted"/>